<comment type="caution">
    <text evidence="2">The sequence shown here is derived from an EMBL/GenBank/DDBJ whole genome shotgun (WGS) entry which is preliminary data.</text>
</comment>
<dbReference type="EMBL" id="MDUX01000086">
    <property type="protein sequence ID" value="KAF7597830.1"/>
    <property type="molecule type" value="Genomic_DNA"/>
</dbReference>
<accession>A0A272EMP9</accession>
<gene>
    <name evidence="1" type="ORF">BGI27_16660</name>
    <name evidence="2" type="ORF">CGU29_16640</name>
</gene>
<evidence type="ECO:0000313" key="4">
    <source>
        <dbReference type="Proteomes" id="UP000623509"/>
    </source>
</evidence>
<organism evidence="2 3">
    <name type="scientific">Candidatus Dactylopiibacterium carminicum</name>
    <dbReference type="NCBI Taxonomy" id="857335"/>
    <lineage>
        <taxon>Bacteria</taxon>
        <taxon>Pseudomonadati</taxon>
        <taxon>Pseudomonadota</taxon>
        <taxon>Betaproteobacteria</taxon>
        <taxon>Rhodocyclales</taxon>
        <taxon>Rhodocyclaceae</taxon>
        <taxon>Candidatus Dactylopiibacterium</taxon>
    </lineage>
</organism>
<evidence type="ECO:0008006" key="5">
    <source>
        <dbReference type="Google" id="ProtNLM"/>
    </source>
</evidence>
<dbReference type="EMBL" id="NMRN01000090">
    <property type="protein sequence ID" value="PAS91397.1"/>
    <property type="molecule type" value="Genomic_DNA"/>
</dbReference>
<reference evidence="1 4" key="1">
    <citation type="submission" date="2016-08" db="EMBL/GenBank/DDBJ databases">
        <title>Candidatus Dactylopiibacterium carminicum genome sequence.</title>
        <authorList>
            <person name="Ramirez-Puebla S.T."/>
            <person name="Ormeno-Orrillo E."/>
            <person name="Vera-Ponce De Leon A."/>
            <person name="Luis L."/>
            <person name="Sanchez-Flores A."/>
            <person name="Monica R."/>
            <person name="Martinez-Romero E."/>
        </authorList>
    </citation>
    <scope>NUCLEOTIDE SEQUENCE [LARGE SCALE GENOMIC DNA]</scope>
    <source>
        <strain evidence="1">END1</strain>
    </source>
</reference>
<dbReference type="Proteomes" id="UP000623509">
    <property type="component" value="Unassembled WGS sequence"/>
</dbReference>
<dbReference type="RefSeq" id="WP_095525939.1">
    <property type="nucleotide sequence ID" value="NZ_MDUX01000086.1"/>
</dbReference>
<dbReference type="AlphaFoldDB" id="A0A272EMP9"/>
<proteinExistence type="predicted"/>
<protein>
    <recommendedName>
        <fullName evidence="5">MSHA biogenesis protein MshP</fullName>
    </recommendedName>
</protein>
<evidence type="ECO:0000313" key="2">
    <source>
        <dbReference type="EMBL" id="PAS91397.1"/>
    </source>
</evidence>
<dbReference type="Proteomes" id="UP000216107">
    <property type="component" value="Unassembled WGS sequence"/>
</dbReference>
<sequence>MLPAAIFLLVVMAALGAFFVQVGAASQQAAALDMQGARALQAARAGIERGLYAVQIESACGGGTLANIPGLNGFRVTWACNAVAFTDGGTNRTIWQITSTACYTGDTGCPSSLTDEIRRSDYVERQLIVVTER</sequence>
<name>A0A272EMP9_9RHOO</name>
<reference evidence="2 3" key="2">
    <citation type="submission" date="2017-07" db="EMBL/GenBank/DDBJ databases">
        <title>Candidatus Dactylopiibacterium carminicum, a nitrogen-fixing symbiont of the cochineal insect Dactylopius coccus and Dactylopius opuntiae (Hemiptera: Coccoidea: Dactylopiidae).</title>
        <authorList>
            <person name="Vera A."/>
        </authorList>
    </citation>
    <scope>NUCLEOTIDE SEQUENCE [LARGE SCALE GENOMIC DNA]</scope>
    <source>
        <strain evidence="2 3">NFDCM</strain>
    </source>
</reference>
<evidence type="ECO:0000313" key="1">
    <source>
        <dbReference type="EMBL" id="KAF7597830.1"/>
    </source>
</evidence>
<keyword evidence="4" id="KW-1185">Reference proteome</keyword>
<evidence type="ECO:0000313" key="3">
    <source>
        <dbReference type="Proteomes" id="UP000216107"/>
    </source>
</evidence>
<dbReference type="OrthoDB" id="9990546at2"/>